<dbReference type="PANTHER" id="PTHR43047">
    <property type="entry name" value="TWO-COMPONENT HISTIDINE PROTEIN KINASE"/>
    <property type="match status" value="1"/>
</dbReference>
<dbReference type="GO" id="GO:0005524">
    <property type="term" value="F:ATP binding"/>
    <property type="evidence" value="ECO:0007669"/>
    <property type="project" value="UniProtKB-KW"/>
</dbReference>
<dbReference type="SUPFAM" id="SSF52172">
    <property type="entry name" value="CheY-like"/>
    <property type="match status" value="1"/>
</dbReference>
<dbReference type="InterPro" id="IPR001789">
    <property type="entry name" value="Sig_transdc_resp-reg_receiver"/>
</dbReference>
<evidence type="ECO:0000256" key="1">
    <source>
        <dbReference type="ARBA" id="ARBA00000085"/>
    </source>
</evidence>
<evidence type="ECO:0000313" key="20">
    <source>
        <dbReference type="EMBL" id="ADN13368.1"/>
    </source>
</evidence>
<dbReference type="PROSITE" id="PS50112">
    <property type="entry name" value="PAS"/>
    <property type="match status" value="3"/>
</dbReference>
<dbReference type="KEGG" id="cyj:Cyan7822_1369"/>
<evidence type="ECO:0000256" key="6">
    <source>
        <dbReference type="ARBA" id="ARBA00022679"/>
    </source>
</evidence>
<feature type="coiled-coil region" evidence="15">
    <location>
        <begin position="577"/>
        <end position="611"/>
    </location>
</feature>
<organism evidence="20 21">
    <name type="scientific">Gloeothece verrucosa (strain PCC 7822)</name>
    <name type="common">Cyanothece sp. (strain PCC 7822)</name>
    <dbReference type="NCBI Taxonomy" id="497965"/>
    <lineage>
        <taxon>Bacteria</taxon>
        <taxon>Bacillati</taxon>
        <taxon>Cyanobacteriota</taxon>
        <taxon>Cyanophyceae</taxon>
        <taxon>Oscillatoriophycideae</taxon>
        <taxon>Chroococcales</taxon>
        <taxon>Aphanothecaceae</taxon>
        <taxon>Gloeothece</taxon>
        <taxon>Gloeothece verrucosa</taxon>
    </lineage>
</organism>
<dbReference type="PRINTS" id="PR00344">
    <property type="entry name" value="BCTRLSENSOR"/>
</dbReference>
<dbReference type="Gene3D" id="3.30.565.10">
    <property type="entry name" value="Histidine kinase-like ATPase, C-terminal domain"/>
    <property type="match status" value="1"/>
</dbReference>
<feature type="coiled-coil region" evidence="15">
    <location>
        <begin position="7"/>
        <end position="37"/>
    </location>
</feature>
<feature type="domain" description="PAC" evidence="19">
    <location>
        <begin position="543"/>
        <end position="593"/>
    </location>
</feature>
<dbReference type="SMART" id="SM00388">
    <property type="entry name" value="HisKA"/>
    <property type="match status" value="1"/>
</dbReference>
<dbReference type="SMART" id="SM00387">
    <property type="entry name" value="HATPase_c"/>
    <property type="match status" value="1"/>
</dbReference>
<keyword evidence="5 14" id="KW-0597">Phosphoprotein</keyword>
<dbReference type="SMART" id="SM00091">
    <property type="entry name" value="PAS"/>
    <property type="match status" value="3"/>
</dbReference>
<dbReference type="GO" id="GO:0005886">
    <property type="term" value="C:plasma membrane"/>
    <property type="evidence" value="ECO:0007669"/>
    <property type="project" value="TreeGrafter"/>
</dbReference>
<protein>
    <recommendedName>
        <fullName evidence="13">Circadian input-output histidine kinase CikA</fullName>
        <ecNumber evidence="4">2.7.13.3</ecNumber>
    </recommendedName>
</protein>
<keyword evidence="9" id="KW-0067">ATP-binding</keyword>
<evidence type="ECO:0000256" key="14">
    <source>
        <dbReference type="PROSITE-ProRule" id="PRU00169"/>
    </source>
</evidence>
<dbReference type="Pfam" id="PF00512">
    <property type="entry name" value="HisKA"/>
    <property type="match status" value="1"/>
</dbReference>
<accession>E0UIQ9</accession>
<dbReference type="InterPro" id="IPR001610">
    <property type="entry name" value="PAC"/>
</dbReference>
<dbReference type="InterPro" id="IPR013767">
    <property type="entry name" value="PAS_fold"/>
</dbReference>
<dbReference type="SUPFAM" id="SSF55785">
    <property type="entry name" value="PYP-like sensor domain (PAS domain)"/>
    <property type="match status" value="3"/>
</dbReference>
<feature type="domain" description="Histidine kinase" evidence="16">
    <location>
        <begin position="611"/>
        <end position="836"/>
    </location>
</feature>
<keyword evidence="10" id="KW-0902">Two-component regulatory system</keyword>
<dbReference type="STRING" id="497965.Cyan7822_1369"/>
<dbReference type="NCBIfam" id="TIGR00229">
    <property type="entry name" value="sensory_box"/>
    <property type="match status" value="3"/>
</dbReference>
<dbReference type="InterPro" id="IPR000700">
    <property type="entry name" value="PAS-assoc_C"/>
</dbReference>
<evidence type="ECO:0000256" key="2">
    <source>
        <dbReference type="ARBA" id="ARBA00004370"/>
    </source>
</evidence>
<dbReference type="CDD" id="cd17546">
    <property type="entry name" value="REC_hyHK_CKI1_RcsC-like"/>
    <property type="match status" value="1"/>
</dbReference>
<dbReference type="GO" id="GO:0006355">
    <property type="term" value="P:regulation of DNA-templated transcription"/>
    <property type="evidence" value="ECO:0007669"/>
    <property type="project" value="InterPro"/>
</dbReference>
<dbReference type="Gene3D" id="3.30.450.40">
    <property type="match status" value="1"/>
</dbReference>
<dbReference type="InterPro" id="IPR003018">
    <property type="entry name" value="GAF"/>
</dbReference>
<evidence type="ECO:0000256" key="12">
    <source>
        <dbReference type="ARBA" id="ARBA00023306"/>
    </source>
</evidence>
<feature type="domain" description="PAS" evidence="18">
    <location>
        <begin position="465"/>
        <end position="535"/>
    </location>
</feature>
<dbReference type="InterPro" id="IPR003594">
    <property type="entry name" value="HATPase_dom"/>
</dbReference>
<dbReference type="EC" id="2.7.13.3" evidence="4"/>
<dbReference type="PROSITE" id="PS50109">
    <property type="entry name" value="HIS_KIN"/>
    <property type="match status" value="1"/>
</dbReference>
<dbReference type="Gene3D" id="3.30.450.20">
    <property type="entry name" value="PAS domain"/>
    <property type="match status" value="3"/>
</dbReference>
<comment type="catalytic activity">
    <reaction evidence="1">
        <text>ATP + protein L-histidine = ADP + protein N-phospho-L-histidine.</text>
        <dbReference type="EC" id="2.7.13.3"/>
    </reaction>
</comment>
<evidence type="ECO:0000256" key="15">
    <source>
        <dbReference type="SAM" id="Coils"/>
    </source>
</evidence>
<evidence type="ECO:0000256" key="11">
    <source>
        <dbReference type="ARBA" id="ARBA00023136"/>
    </source>
</evidence>
<keyword evidence="7" id="KW-0547">Nucleotide-binding</keyword>
<keyword evidence="21" id="KW-1185">Reference proteome</keyword>
<dbReference type="SMART" id="SM00086">
    <property type="entry name" value="PAC"/>
    <property type="match status" value="3"/>
</dbReference>
<feature type="domain" description="PAS" evidence="18">
    <location>
        <begin position="41"/>
        <end position="113"/>
    </location>
</feature>
<dbReference type="Pfam" id="PF08448">
    <property type="entry name" value="PAS_4"/>
    <property type="match status" value="1"/>
</dbReference>
<dbReference type="InterPro" id="IPR013656">
    <property type="entry name" value="PAS_4"/>
</dbReference>
<evidence type="ECO:0000259" key="19">
    <source>
        <dbReference type="PROSITE" id="PS50113"/>
    </source>
</evidence>
<evidence type="ECO:0000256" key="4">
    <source>
        <dbReference type="ARBA" id="ARBA00012438"/>
    </source>
</evidence>
<dbReference type="eggNOG" id="COG0745">
    <property type="taxonomic scope" value="Bacteria"/>
</dbReference>
<dbReference type="Gene3D" id="1.10.287.130">
    <property type="match status" value="1"/>
</dbReference>
<dbReference type="CDD" id="cd00130">
    <property type="entry name" value="PAS"/>
    <property type="match status" value="3"/>
</dbReference>
<dbReference type="eggNOG" id="COG3829">
    <property type="taxonomic scope" value="Bacteria"/>
</dbReference>
<dbReference type="GO" id="GO:0000155">
    <property type="term" value="F:phosphorelay sensor kinase activity"/>
    <property type="evidence" value="ECO:0007669"/>
    <property type="project" value="InterPro"/>
</dbReference>
<evidence type="ECO:0000256" key="13">
    <source>
        <dbReference type="ARBA" id="ARBA00074306"/>
    </source>
</evidence>
<dbReference type="Pfam" id="PF13185">
    <property type="entry name" value="GAF_2"/>
    <property type="match status" value="1"/>
</dbReference>
<dbReference type="Pfam" id="PF00989">
    <property type="entry name" value="PAS"/>
    <property type="match status" value="1"/>
</dbReference>
<feature type="domain" description="Response regulatory" evidence="17">
    <location>
        <begin position="862"/>
        <end position="978"/>
    </location>
</feature>
<evidence type="ECO:0000256" key="5">
    <source>
        <dbReference type="ARBA" id="ARBA00022553"/>
    </source>
</evidence>
<dbReference type="eggNOG" id="COG2202">
    <property type="taxonomic scope" value="Bacteria"/>
</dbReference>
<dbReference type="InterPro" id="IPR003661">
    <property type="entry name" value="HisK_dim/P_dom"/>
</dbReference>
<feature type="domain" description="PAC" evidence="19">
    <location>
        <begin position="236"/>
        <end position="288"/>
    </location>
</feature>
<dbReference type="Pfam" id="PF08447">
    <property type="entry name" value="PAS_3"/>
    <property type="match status" value="1"/>
</dbReference>
<feature type="modified residue" description="4-aspartylphosphate" evidence="14">
    <location>
        <position position="911"/>
    </location>
</feature>
<evidence type="ECO:0000256" key="7">
    <source>
        <dbReference type="ARBA" id="ARBA00022741"/>
    </source>
</evidence>
<comment type="similarity">
    <text evidence="3">In the N-terminal section; belongs to the phytochrome family.</text>
</comment>
<dbReference type="AlphaFoldDB" id="E0UIQ9"/>
<gene>
    <name evidence="20" type="ordered locus">Cyan7822_1369</name>
</gene>
<dbReference type="InterPro" id="IPR029016">
    <property type="entry name" value="GAF-like_dom_sf"/>
</dbReference>
<dbReference type="FunFam" id="3.30.565.10:FF:000010">
    <property type="entry name" value="Sensor histidine kinase RcsC"/>
    <property type="match status" value="1"/>
</dbReference>
<dbReference type="GO" id="GO:0009927">
    <property type="term" value="F:histidine phosphotransfer kinase activity"/>
    <property type="evidence" value="ECO:0007669"/>
    <property type="project" value="TreeGrafter"/>
</dbReference>
<dbReference type="PROSITE" id="PS50113">
    <property type="entry name" value="PAC"/>
    <property type="match status" value="3"/>
</dbReference>
<dbReference type="InterPro" id="IPR013655">
    <property type="entry name" value="PAS_fold_3"/>
</dbReference>
<dbReference type="SMART" id="SM00448">
    <property type="entry name" value="REC"/>
    <property type="match status" value="1"/>
</dbReference>
<dbReference type="eggNOG" id="COG5002">
    <property type="taxonomic scope" value="Bacteria"/>
</dbReference>
<dbReference type="InterPro" id="IPR004358">
    <property type="entry name" value="Sig_transdc_His_kin-like_C"/>
</dbReference>
<dbReference type="InterPro" id="IPR036890">
    <property type="entry name" value="HATPase_C_sf"/>
</dbReference>
<evidence type="ECO:0000256" key="3">
    <source>
        <dbReference type="ARBA" id="ARBA00006402"/>
    </source>
</evidence>
<keyword evidence="15" id="KW-0175">Coiled coil</keyword>
<dbReference type="Proteomes" id="UP000008206">
    <property type="component" value="Chromosome"/>
</dbReference>
<dbReference type="CDD" id="cd00082">
    <property type="entry name" value="HisKA"/>
    <property type="match status" value="1"/>
</dbReference>
<proteinExistence type="inferred from homology"/>
<evidence type="ECO:0000259" key="16">
    <source>
        <dbReference type="PROSITE" id="PS50109"/>
    </source>
</evidence>
<keyword evidence="12" id="KW-0131">Cell cycle</keyword>
<dbReference type="eggNOG" id="COG2203">
    <property type="taxonomic scope" value="Bacteria"/>
</dbReference>
<evidence type="ECO:0000313" key="21">
    <source>
        <dbReference type="Proteomes" id="UP000008206"/>
    </source>
</evidence>
<dbReference type="Pfam" id="PF02518">
    <property type="entry name" value="HATPase_c"/>
    <property type="match status" value="1"/>
</dbReference>
<feature type="domain" description="PAS" evidence="18">
    <location>
        <begin position="163"/>
        <end position="214"/>
    </location>
</feature>
<evidence type="ECO:0000256" key="10">
    <source>
        <dbReference type="ARBA" id="ARBA00023012"/>
    </source>
</evidence>
<keyword evidence="6" id="KW-0808">Transferase</keyword>
<dbReference type="OrthoDB" id="502671at2"/>
<reference evidence="21" key="1">
    <citation type="journal article" date="2011" name="MBio">
        <title>Novel metabolic attributes of the genus Cyanothece, comprising a group of unicellular nitrogen-fixing Cyanobacteria.</title>
        <authorList>
            <person name="Bandyopadhyay A."/>
            <person name="Elvitigala T."/>
            <person name="Welsh E."/>
            <person name="Stockel J."/>
            <person name="Liberton M."/>
            <person name="Min H."/>
            <person name="Sherman L.A."/>
            <person name="Pakrasi H.B."/>
        </authorList>
    </citation>
    <scope>NUCLEOTIDE SEQUENCE [LARGE SCALE GENOMIC DNA]</scope>
    <source>
        <strain evidence="21">PCC 7822</strain>
    </source>
</reference>
<evidence type="ECO:0000256" key="8">
    <source>
        <dbReference type="ARBA" id="ARBA00022777"/>
    </source>
</evidence>
<dbReference type="PROSITE" id="PS50110">
    <property type="entry name" value="RESPONSE_REGULATORY"/>
    <property type="match status" value="1"/>
</dbReference>
<dbReference type="EMBL" id="CP002198">
    <property type="protein sequence ID" value="ADN13368.1"/>
    <property type="molecule type" value="Genomic_DNA"/>
</dbReference>
<dbReference type="SUPFAM" id="SSF47384">
    <property type="entry name" value="Homodimeric domain of signal transducing histidine kinase"/>
    <property type="match status" value="1"/>
</dbReference>
<dbReference type="InterPro" id="IPR000014">
    <property type="entry name" value="PAS"/>
</dbReference>
<dbReference type="InterPro" id="IPR035965">
    <property type="entry name" value="PAS-like_dom_sf"/>
</dbReference>
<dbReference type="CDD" id="cd16922">
    <property type="entry name" value="HATPase_EvgS-ArcB-TorS-like"/>
    <property type="match status" value="1"/>
</dbReference>
<evidence type="ECO:0000256" key="9">
    <source>
        <dbReference type="ARBA" id="ARBA00022840"/>
    </source>
</evidence>
<comment type="subcellular location">
    <subcellularLocation>
        <location evidence="2">Membrane</location>
    </subcellularLocation>
</comment>
<feature type="domain" description="PAC" evidence="19">
    <location>
        <begin position="117"/>
        <end position="169"/>
    </location>
</feature>
<keyword evidence="11" id="KW-0472">Membrane</keyword>
<dbReference type="InterPro" id="IPR036097">
    <property type="entry name" value="HisK_dim/P_sf"/>
</dbReference>
<dbReference type="SUPFAM" id="SSF55781">
    <property type="entry name" value="GAF domain-like"/>
    <property type="match status" value="1"/>
</dbReference>
<evidence type="ECO:0000259" key="17">
    <source>
        <dbReference type="PROSITE" id="PS50110"/>
    </source>
</evidence>
<dbReference type="Pfam" id="PF00072">
    <property type="entry name" value="Response_reg"/>
    <property type="match status" value="1"/>
</dbReference>
<dbReference type="FunFam" id="1.10.287.130:FF:000038">
    <property type="entry name" value="Sensory transduction histidine kinase"/>
    <property type="match status" value="1"/>
</dbReference>
<name>E0UIQ9_GLOV7</name>
<dbReference type="Gene3D" id="3.40.50.2300">
    <property type="match status" value="1"/>
</dbReference>
<dbReference type="InterPro" id="IPR005467">
    <property type="entry name" value="His_kinase_dom"/>
</dbReference>
<evidence type="ECO:0000259" key="18">
    <source>
        <dbReference type="PROSITE" id="PS50112"/>
    </source>
</evidence>
<keyword evidence="8 20" id="KW-0418">Kinase</keyword>
<dbReference type="InterPro" id="IPR011006">
    <property type="entry name" value="CheY-like_superfamily"/>
</dbReference>
<dbReference type="RefSeq" id="WP_013321475.1">
    <property type="nucleotide sequence ID" value="NC_014501.1"/>
</dbReference>
<dbReference type="SMART" id="SM00065">
    <property type="entry name" value="GAF"/>
    <property type="match status" value="1"/>
</dbReference>
<sequence>MATLEQYQALELKNQQLQAELDKLRQEQQRSLEIQEKFTESEERWQLVLRGNNDGIWDWNLKTNELFLSPRWKEMLGYQDDELENHFKTWRKLLHPKDVERVMEVLHEHFEGKTAYYVVEFRLQCKDGSYKWILSRGQALWDATGKPVRMAGSHTDISDRKARQSLLRSLIDCIPDLIFYKDAQGIYRVCNRAFAEFLGRKDKEILGKSDFDLFSRKIASQIHHYDTLLMQQNNSHRNEEWVAYKNGNRRLLDTFTTPVLGSDGEVLGIIGISRDITDRKQKEQALEQQAKRDHLLSCISRPLIDQDLNTAINFILQALGECTGSEHAYIIRFSDCQASWSMSYEWCNPHNPKIVSELEKCQNQSVDTFPWFTKQLLSGKTVKINRLQDLPSEATAEKEALLKSLTPCVLIVPMINAGKTVGYLGLDAGSHKTWTKEDVHLLKLIGEFIAIAESRHEAQAALEESQARFAGILDNANEAIISIDENQQITLFNHAAEKTFGYQAQEVIGQSFNLLLPSDYGEIHQQYINTFAKASQTAKQMGGRNPVFGRRQDGTAFLAEVSISKLVQRGKILFTAIVRDITERKQAEEALKQAKEAADNANRAKSEFLASMSHELRTPLNAILGFTQVLARNSALKEEEKTNLEIISRSGEHLLDLINDILEMSKIEAGRTTFNQSSFDLYRLLDSLEDMLRLRAEAKGLQLIFDSASDVPQYIQTDEGKLRQVLINLIGNAIKFTDEGGVTLRVKSGGKVPLESPKMATITFEVEDTGPGIALDEIDNLFEAFGQTETGRKSNQGTGLGLPISKKFVELMGGEIRVSSVPGNGSLFAFDIQAQLAEAKQIKKNHPEKKVMGLVPHQPKYRILAVDDRLESRLLLVKLLTLMGFDVREATNGKEAVEIWEEWNPHLIWMDMRMPVMDGYEATRQIKSSIRGQATVIIALTASAFEEDRAMVLSAGCDDFMRKPFREEMLWEKMAQHLGVQYIYDHSYSYQVAEKDSSAATLKSLQSEIALMPTEWLTQLHQAACECSDDLILELIEQIPPQQTELRKNLRHLANNYLFDQILKLTS</sequence>
<dbReference type="PANTHER" id="PTHR43047:SF72">
    <property type="entry name" value="OSMOSENSING HISTIDINE PROTEIN KINASE SLN1"/>
    <property type="match status" value="1"/>
</dbReference>
<dbReference type="HOGENOM" id="CLU_000445_114_15_3"/>
<dbReference type="SUPFAM" id="SSF55874">
    <property type="entry name" value="ATPase domain of HSP90 chaperone/DNA topoisomerase II/histidine kinase"/>
    <property type="match status" value="1"/>
</dbReference>